<sequence>MGWVDADTPDDGRPDMTWKVGEIDAYASAMGVDTTKLAKKDKLAAIEAVVEGKN</sequence>
<evidence type="ECO:0000313" key="1">
    <source>
        <dbReference type="EMBL" id="MDJ1651631.1"/>
    </source>
</evidence>
<protein>
    <recommendedName>
        <fullName evidence="3">Rho termination factor N-terminal domain-containing protein</fullName>
    </recommendedName>
</protein>
<proteinExistence type="predicted"/>
<evidence type="ECO:0000313" key="2">
    <source>
        <dbReference type="Proteomes" id="UP001232750"/>
    </source>
</evidence>
<keyword evidence="2" id="KW-1185">Reference proteome</keyword>
<accession>A0ABT7DSX0</accession>
<dbReference type="RefSeq" id="WP_283832979.1">
    <property type="nucleotide sequence ID" value="NZ_JASJEU010000024.1"/>
</dbReference>
<evidence type="ECO:0008006" key="3">
    <source>
        <dbReference type="Google" id="ProtNLM"/>
    </source>
</evidence>
<name>A0ABT7DSX0_9ACTN</name>
<dbReference type="Proteomes" id="UP001232750">
    <property type="component" value="Unassembled WGS sequence"/>
</dbReference>
<organism evidence="1 2">
    <name type="scientific">Gordonibacter faecis</name>
    <dbReference type="NCBI Taxonomy" id="3047475"/>
    <lineage>
        <taxon>Bacteria</taxon>
        <taxon>Bacillati</taxon>
        <taxon>Actinomycetota</taxon>
        <taxon>Coriobacteriia</taxon>
        <taxon>Eggerthellales</taxon>
        <taxon>Eggerthellaceae</taxon>
        <taxon>Gordonibacter</taxon>
    </lineage>
</organism>
<comment type="caution">
    <text evidence="1">The sequence shown here is derived from an EMBL/GenBank/DDBJ whole genome shotgun (WGS) entry which is preliminary data.</text>
</comment>
<reference evidence="1 2" key="1">
    <citation type="submission" date="2023-05" db="EMBL/GenBank/DDBJ databases">
        <title>Gordonibacter KGMB12511T sp. nov., isolated from faeces of healthy Korean.</title>
        <authorList>
            <person name="Kim H.S."/>
            <person name="Kim J.-S."/>
            <person name="Suh M.K."/>
            <person name="Eom M.K."/>
            <person name="Do H.E."/>
            <person name="Lee J.-S."/>
        </authorList>
    </citation>
    <scope>NUCLEOTIDE SEQUENCE [LARGE SCALE GENOMIC DNA]</scope>
    <source>
        <strain evidence="1 2">KGMB12511</strain>
    </source>
</reference>
<dbReference type="EMBL" id="JASJEU010000024">
    <property type="protein sequence ID" value="MDJ1651631.1"/>
    <property type="molecule type" value="Genomic_DNA"/>
</dbReference>
<gene>
    <name evidence="1" type="ORF">QNJ86_12525</name>
</gene>